<organism evidence="1 2">
    <name type="scientific">Pseudomonas protegens</name>
    <dbReference type="NCBI Taxonomy" id="380021"/>
    <lineage>
        <taxon>Bacteria</taxon>
        <taxon>Pseudomonadati</taxon>
        <taxon>Pseudomonadota</taxon>
        <taxon>Gammaproteobacteria</taxon>
        <taxon>Pseudomonadales</taxon>
        <taxon>Pseudomonadaceae</taxon>
        <taxon>Pseudomonas</taxon>
    </lineage>
</organism>
<gene>
    <name evidence="1" type="ORF">C5U62_32985</name>
</gene>
<evidence type="ECO:0000313" key="1">
    <source>
        <dbReference type="EMBL" id="PUA41260.1"/>
    </source>
</evidence>
<dbReference type="EMBL" id="PYJM01000024">
    <property type="protein sequence ID" value="PUA41260.1"/>
    <property type="molecule type" value="Genomic_DNA"/>
</dbReference>
<accession>A0A2T6GAS5</accession>
<dbReference type="AlphaFoldDB" id="A0A2T6GAS5"/>
<reference evidence="1 2" key="1">
    <citation type="submission" date="2018-03" db="EMBL/GenBank/DDBJ databases">
        <title>Draft genome sequence of the plant growth promoting rhizobacterium Pseudomonas protegens strain BNJ-SS-45 isolated from wheat (Triticum aestivum) rhizosphere.</title>
        <authorList>
            <person name="Bajpai A."/>
            <person name="Shende K."/>
            <person name="Meena N."/>
            <person name="Upadhyayula S.R."/>
            <person name="Suravajhala P."/>
            <person name="Medicherla K.M."/>
            <person name="Johri B.N."/>
        </authorList>
    </citation>
    <scope>NUCLEOTIDE SEQUENCE [LARGE SCALE GENOMIC DNA]</scope>
    <source>
        <strain evidence="1 2">BNJ-SS-45</strain>
    </source>
</reference>
<sequence length="101" mass="11363">MGDALRNEEPISRLYLNLLHADQEQQPPFADAKGLILLKRNVRRCALIRLDRHRHDGHGSYFTTEQDFGIDTREACGCVRGEYATCGRGGIRGDVHDVVSL</sequence>
<protein>
    <submittedName>
        <fullName evidence="1">Uncharacterized protein</fullName>
    </submittedName>
</protein>
<proteinExistence type="predicted"/>
<comment type="caution">
    <text evidence="1">The sequence shown here is derived from an EMBL/GenBank/DDBJ whole genome shotgun (WGS) entry which is preliminary data.</text>
</comment>
<dbReference type="Proteomes" id="UP000244178">
    <property type="component" value="Unassembled WGS sequence"/>
</dbReference>
<name>A0A2T6GAS5_9PSED</name>
<evidence type="ECO:0000313" key="2">
    <source>
        <dbReference type="Proteomes" id="UP000244178"/>
    </source>
</evidence>